<evidence type="ECO:0000256" key="1">
    <source>
        <dbReference type="ARBA" id="ARBA00022801"/>
    </source>
</evidence>
<dbReference type="PATRIC" id="fig|1703774.3.peg.1152"/>
<keyword evidence="2" id="KW-0546">Nucleotide metabolism</keyword>
<protein>
    <submittedName>
        <fullName evidence="3">Uncharacterized protein</fullName>
    </submittedName>
</protein>
<dbReference type="PANTHER" id="PTHR42680:SF1">
    <property type="entry name" value="DEOXYURIDINE 5'-TRIPHOSPHATE NUCLEOTIDOHYDROLASE"/>
    <property type="match status" value="1"/>
</dbReference>
<dbReference type="InterPro" id="IPR036157">
    <property type="entry name" value="dUTPase-like_sf"/>
</dbReference>
<accession>A0A0S8G3K6</accession>
<gene>
    <name evidence="3" type="ORF">AMJ82_10360</name>
</gene>
<dbReference type="NCBIfam" id="NF002598">
    <property type="entry name" value="PRK02253.1"/>
    <property type="match status" value="1"/>
</dbReference>
<proteinExistence type="predicted"/>
<reference evidence="3 4" key="1">
    <citation type="journal article" date="2015" name="Microbiome">
        <title>Genomic resolution of linkages in carbon, nitrogen, and sulfur cycling among widespread estuary sediment bacteria.</title>
        <authorList>
            <person name="Baker B.J."/>
            <person name="Lazar C.S."/>
            <person name="Teske A.P."/>
            <person name="Dick G.J."/>
        </authorList>
    </citation>
    <scope>NUCLEOTIDE SEQUENCE [LARGE SCALE GENOMIC DNA]</scope>
    <source>
        <strain evidence="3">SM23_40</strain>
    </source>
</reference>
<dbReference type="InterPro" id="IPR011962">
    <property type="entry name" value="dCTP_deaminase"/>
</dbReference>
<dbReference type="InterPro" id="IPR033704">
    <property type="entry name" value="dUTPase_trimeric"/>
</dbReference>
<dbReference type="Gene3D" id="2.70.40.10">
    <property type="match status" value="1"/>
</dbReference>
<sequence length="173" mass="19467">MAEILTREELWGYLNADPPLVQGMVDPDLQVQVDGIELTVRQVARFADAGRIGVSEDERGISRTAVLEFDEEGWIHLPQGCYKALFNEIIAVPRDVVAIARPRSTLLRNGMTVHTALWDSGYVGRSESLLVVYNPYGCRVRKDARLIQLVFFKLSRPVRVGYSGRYSGENIDE</sequence>
<name>A0A0S8G3K6_UNCT6</name>
<evidence type="ECO:0000313" key="3">
    <source>
        <dbReference type="EMBL" id="KPK67573.1"/>
    </source>
</evidence>
<evidence type="ECO:0000313" key="4">
    <source>
        <dbReference type="Proteomes" id="UP000051717"/>
    </source>
</evidence>
<dbReference type="GO" id="GO:0006229">
    <property type="term" value="P:dUTP biosynthetic process"/>
    <property type="evidence" value="ECO:0007669"/>
    <property type="project" value="InterPro"/>
</dbReference>
<dbReference type="EMBL" id="LJUI01000119">
    <property type="protein sequence ID" value="KPK67573.1"/>
    <property type="molecule type" value="Genomic_DNA"/>
</dbReference>
<dbReference type="Pfam" id="PF22769">
    <property type="entry name" value="DCD"/>
    <property type="match status" value="1"/>
</dbReference>
<evidence type="ECO:0000256" key="2">
    <source>
        <dbReference type="ARBA" id="ARBA00023080"/>
    </source>
</evidence>
<dbReference type="GO" id="GO:0008829">
    <property type="term" value="F:dCTP deaminase activity"/>
    <property type="evidence" value="ECO:0007669"/>
    <property type="project" value="InterPro"/>
</dbReference>
<keyword evidence="1" id="KW-0378">Hydrolase</keyword>
<organism evidence="3 4">
    <name type="scientific">candidate division TA06 bacterium SM23_40</name>
    <dbReference type="NCBI Taxonomy" id="1703774"/>
    <lineage>
        <taxon>Bacteria</taxon>
        <taxon>Bacteria division TA06</taxon>
    </lineage>
</organism>
<dbReference type="SUPFAM" id="SSF51283">
    <property type="entry name" value="dUTPase-like"/>
    <property type="match status" value="1"/>
</dbReference>
<comment type="caution">
    <text evidence="3">The sequence shown here is derived from an EMBL/GenBank/DDBJ whole genome shotgun (WGS) entry which is preliminary data.</text>
</comment>
<dbReference type="Proteomes" id="UP000051717">
    <property type="component" value="Unassembled WGS sequence"/>
</dbReference>
<dbReference type="CDD" id="cd07557">
    <property type="entry name" value="trimeric_dUTPase"/>
    <property type="match status" value="1"/>
</dbReference>
<dbReference type="PANTHER" id="PTHR42680">
    <property type="entry name" value="DCTP DEAMINASE"/>
    <property type="match status" value="1"/>
</dbReference>
<dbReference type="AlphaFoldDB" id="A0A0S8G3K6"/>